<evidence type="ECO:0000313" key="7">
    <source>
        <dbReference type="Proteomes" id="UP000245119"/>
    </source>
</evidence>
<evidence type="ECO:0000256" key="2">
    <source>
        <dbReference type="ARBA" id="ARBA00022670"/>
    </source>
</evidence>
<dbReference type="Proteomes" id="UP000245119">
    <property type="component" value="Linkage Group LG11"/>
</dbReference>
<dbReference type="SUPFAM" id="SSF53474">
    <property type="entry name" value="alpha/beta-Hydrolases"/>
    <property type="match status" value="1"/>
</dbReference>
<keyword evidence="5" id="KW-0325">Glycoprotein</keyword>
<sequence length="539" mass="58641">MVTLHFLEASCLHSGFSLQQHHHWVTKVDRQRPLSGSERDNPDRDVMTCAGQMMHVEAREVFTGETSPCDNRVVGSGDCTGLNPFVTETALQSVLRTPESGCQGADSLQVPPHYVWSSSTCTKYSLLQAANDGVALSDPVYPVYPVYPGHCRCCCSRDAVAERYYGKSLPFGDKSFTDPFIGLLTVEQALADYAVLITSLKSSLNASSVPVICFGGSYGGMLSAYMRFKYPNIVTGSIAASAPIYMLDPSTDKSFFFNHVTYDFLEVSDNCVASIKAGFEAMDKLAQAGPQGLATLTSDFQLCSPLADSGPSYRHLLLWLRNAFTNLAMFDYPYPVDFLGFKVPAFPVKAACDAIFNSSDPVKGLAAAAGIFYDVHAHTPPCFNITADFVECADPTGCGTGPNALAWDYQACTEVRLPDGSNGQTDMFPPLPFTPEMRADYCRQRWGVVPRDQWAAVSFWGTKINASSNIVFSNGDLDPWYGGGVPRSLSDSLIAVLVKGGAHHLDLRGNNPLDPAGVIAARELEREYIYLWINGAMNL</sequence>
<dbReference type="InterPro" id="IPR029058">
    <property type="entry name" value="AB_hydrolase_fold"/>
</dbReference>
<gene>
    <name evidence="6" type="ORF">C0Q70_18379</name>
</gene>
<organism evidence="6 7">
    <name type="scientific">Pomacea canaliculata</name>
    <name type="common">Golden apple snail</name>
    <dbReference type="NCBI Taxonomy" id="400727"/>
    <lineage>
        <taxon>Eukaryota</taxon>
        <taxon>Metazoa</taxon>
        <taxon>Spiralia</taxon>
        <taxon>Lophotrochozoa</taxon>
        <taxon>Mollusca</taxon>
        <taxon>Gastropoda</taxon>
        <taxon>Caenogastropoda</taxon>
        <taxon>Architaenioglossa</taxon>
        <taxon>Ampullarioidea</taxon>
        <taxon>Ampullariidae</taxon>
        <taxon>Pomacea</taxon>
    </lineage>
</organism>
<dbReference type="GO" id="GO:0070008">
    <property type="term" value="F:serine-type exopeptidase activity"/>
    <property type="evidence" value="ECO:0007669"/>
    <property type="project" value="InterPro"/>
</dbReference>
<comment type="caution">
    <text evidence="6">The sequence shown here is derived from an EMBL/GenBank/DDBJ whole genome shotgun (WGS) entry which is preliminary data.</text>
</comment>
<evidence type="ECO:0000256" key="5">
    <source>
        <dbReference type="ARBA" id="ARBA00023180"/>
    </source>
</evidence>
<dbReference type="PANTHER" id="PTHR11010">
    <property type="entry name" value="PROTEASE S28 PRO-X CARBOXYPEPTIDASE-RELATED"/>
    <property type="match status" value="1"/>
</dbReference>
<reference evidence="6 7" key="1">
    <citation type="submission" date="2018-04" db="EMBL/GenBank/DDBJ databases">
        <title>The genome of golden apple snail Pomacea canaliculata provides insight into stress tolerance and invasive adaptation.</title>
        <authorList>
            <person name="Liu C."/>
            <person name="Liu B."/>
            <person name="Ren Y."/>
            <person name="Zhang Y."/>
            <person name="Wang H."/>
            <person name="Li S."/>
            <person name="Jiang F."/>
            <person name="Yin L."/>
            <person name="Zhang G."/>
            <person name="Qian W."/>
            <person name="Fan W."/>
        </authorList>
    </citation>
    <scope>NUCLEOTIDE SEQUENCE [LARGE SCALE GENOMIC DNA]</scope>
    <source>
        <strain evidence="6">SZHN2017</strain>
        <tissue evidence="6">Muscle</tissue>
    </source>
</reference>
<accession>A0A2T7NN32</accession>
<dbReference type="GO" id="GO:0031982">
    <property type="term" value="C:vesicle"/>
    <property type="evidence" value="ECO:0007669"/>
    <property type="project" value="TreeGrafter"/>
</dbReference>
<evidence type="ECO:0000256" key="3">
    <source>
        <dbReference type="ARBA" id="ARBA00022729"/>
    </source>
</evidence>
<dbReference type="AlphaFoldDB" id="A0A2T7NN32"/>
<dbReference type="Gene3D" id="3.40.50.1820">
    <property type="entry name" value="alpha/beta hydrolase"/>
    <property type="match status" value="1"/>
</dbReference>
<evidence type="ECO:0000256" key="1">
    <source>
        <dbReference type="ARBA" id="ARBA00011079"/>
    </source>
</evidence>
<dbReference type="OrthoDB" id="2130629at2759"/>
<keyword evidence="2" id="KW-0645">Protease</keyword>
<dbReference type="InterPro" id="IPR008758">
    <property type="entry name" value="Peptidase_S28"/>
</dbReference>
<dbReference type="GO" id="GO:0006508">
    <property type="term" value="P:proteolysis"/>
    <property type="evidence" value="ECO:0007669"/>
    <property type="project" value="UniProtKB-KW"/>
</dbReference>
<keyword evidence="3" id="KW-0732">Signal</keyword>
<dbReference type="PANTHER" id="PTHR11010:SF107">
    <property type="entry name" value="DIPEPTIDYL PEPTIDASE 2"/>
    <property type="match status" value="1"/>
</dbReference>
<protein>
    <submittedName>
        <fullName evidence="6">Uncharacterized protein</fullName>
    </submittedName>
</protein>
<keyword evidence="7" id="KW-1185">Reference proteome</keyword>
<dbReference type="EMBL" id="PZQS01000011">
    <property type="protein sequence ID" value="PVD22562.1"/>
    <property type="molecule type" value="Genomic_DNA"/>
</dbReference>
<dbReference type="GO" id="GO:0008239">
    <property type="term" value="F:dipeptidyl-peptidase activity"/>
    <property type="evidence" value="ECO:0007669"/>
    <property type="project" value="TreeGrafter"/>
</dbReference>
<evidence type="ECO:0000313" key="6">
    <source>
        <dbReference type="EMBL" id="PVD22562.1"/>
    </source>
</evidence>
<dbReference type="Gene3D" id="1.20.120.980">
    <property type="entry name" value="Serine carboxypeptidase S28, SKS domain"/>
    <property type="match status" value="1"/>
</dbReference>
<evidence type="ECO:0000256" key="4">
    <source>
        <dbReference type="ARBA" id="ARBA00022801"/>
    </source>
</evidence>
<dbReference type="InterPro" id="IPR042269">
    <property type="entry name" value="Ser_carbopepase_S28_SKS"/>
</dbReference>
<proteinExistence type="inferred from homology"/>
<comment type="similarity">
    <text evidence="1">Belongs to the peptidase S28 family.</text>
</comment>
<keyword evidence="4" id="KW-0378">Hydrolase</keyword>
<name>A0A2T7NN32_POMCA</name>
<dbReference type="Pfam" id="PF05577">
    <property type="entry name" value="Peptidase_S28"/>
    <property type="match status" value="1"/>
</dbReference>